<dbReference type="Pfam" id="PF13612">
    <property type="entry name" value="DDE_Tnp_1_3"/>
    <property type="match status" value="1"/>
</dbReference>
<reference evidence="2 3" key="1">
    <citation type="submission" date="2018-04" db="EMBL/GenBank/DDBJ databases">
        <title>Genomic Encyclopedia of Archaeal and Bacterial Type Strains, Phase II (KMG-II): from individual species to whole genera.</title>
        <authorList>
            <person name="Goeker M."/>
        </authorList>
    </citation>
    <scope>NUCLEOTIDE SEQUENCE [LARGE SCALE GENOMIC DNA]</scope>
    <source>
        <strain evidence="2 3">DSM 28823</strain>
    </source>
</reference>
<dbReference type="EMBL" id="QAAD01000008">
    <property type="protein sequence ID" value="PTN08487.1"/>
    <property type="molecule type" value="Genomic_DNA"/>
</dbReference>
<gene>
    <name evidence="2" type="ORF">C8N47_10844</name>
</gene>
<evidence type="ECO:0000259" key="1">
    <source>
        <dbReference type="Pfam" id="PF13612"/>
    </source>
</evidence>
<sequence>MEMKDKILLRKRSVIETINDELKNICSIEYSRTGRSKTSLQT</sequence>
<proteinExistence type="predicted"/>
<organism evidence="2 3">
    <name type="scientific">Mangrovibacterium marinum</name>
    <dbReference type="NCBI Taxonomy" id="1639118"/>
    <lineage>
        <taxon>Bacteria</taxon>
        <taxon>Pseudomonadati</taxon>
        <taxon>Bacteroidota</taxon>
        <taxon>Bacteroidia</taxon>
        <taxon>Marinilabiliales</taxon>
        <taxon>Prolixibacteraceae</taxon>
        <taxon>Mangrovibacterium</taxon>
    </lineage>
</organism>
<dbReference type="InterPro" id="IPR025668">
    <property type="entry name" value="Tnp_DDE_dom"/>
</dbReference>
<evidence type="ECO:0000313" key="2">
    <source>
        <dbReference type="EMBL" id="PTN08487.1"/>
    </source>
</evidence>
<protein>
    <submittedName>
        <fullName evidence="2">DDE family transposase</fullName>
    </submittedName>
</protein>
<dbReference type="Proteomes" id="UP000243525">
    <property type="component" value="Unassembled WGS sequence"/>
</dbReference>
<accession>A0A2T5C1G9</accession>
<keyword evidence="3" id="KW-1185">Reference proteome</keyword>
<dbReference type="AlphaFoldDB" id="A0A2T5C1G9"/>
<comment type="caution">
    <text evidence="2">The sequence shown here is derived from an EMBL/GenBank/DDBJ whole genome shotgun (WGS) entry which is preliminary data.</text>
</comment>
<name>A0A2T5C1G9_9BACT</name>
<evidence type="ECO:0000313" key="3">
    <source>
        <dbReference type="Proteomes" id="UP000243525"/>
    </source>
</evidence>
<feature type="domain" description="Transposase DDE" evidence="1">
    <location>
        <begin position="1"/>
        <end position="33"/>
    </location>
</feature>